<keyword evidence="3" id="KW-1185">Reference proteome</keyword>
<dbReference type="Proteomes" id="UP000027222">
    <property type="component" value="Unassembled WGS sequence"/>
</dbReference>
<gene>
    <name evidence="2" type="ORF">GALMADRAFT_215127</name>
</gene>
<feature type="region of interest" description="Disordered" evidence="1">
    <location>
        <begin position="144"/>
        <end position="181"/>
    </location>
</feature>
<evidence type="ECO:0000256" key="1">
    <source>
        <dbReference type="SAM" id="MobiDB-lite"/>
    </source>
</evidence>
<evidence type="ECO:0000313" key="2">
    <source>
        <dbReference type="EMBL" id="KDR69454.1"/>
    </source>
</evidence>
<dbReference type="AlphaFoldDB" id="A0A067SP70"/>
<dbReference type="HOGENOM" id="CLU_930797_0_0_1"/>
<accession>A0A067SP70</accession>
<protein>
    <submittedName>
        <fullName evidence="2">Uncharacterized protein</fullName>
    </submittedName>
</protein>
<dbReference type="EMBL" id="KL142402">
    <property type="protein sequence ID" value="KDR69454.1"/>
    <property type="molecule type" value="Genomic_DNA"/>
</dbReference>
<reference evidence="3" key="1">
    <citation type="journal article" date="2014" name="Proc. Natl. Acad. Sci. U.S.A.">
        <title>Extensive sampling of basidiomycete genomes demonstrates inadequacy of the white-rot/brown-rot paradigm for wood decay fungi.</title>
        <authorList>
            <person name="Riley R."/>
            <person name="Salamov A.A."/>
            <person name="Brown D.W."/>
            <person name="Nagy L.G."/>
            <person name="Floudas D."/>
            <person name="Held B.W."/>
            <person name="Levasseur A."/>
            <person name="Lombard V."/>
            <person name="Morin E."/>
            <person name="Otillar R."/>
            <person name="Lindquist E.A."/>
            <person name="Sun H."/>
            <person name="LaButti K.M."/>
            <person name="Schmutz J."/>
            <person name="Jabbour D."/>
            <person name="Luo H."/>
            <person name="Baker S.E."/>
            <person name="Pisabarro A.G."/>
            <person name="Walton J.D."/>
            <person name="Blanchette R.A."/>
            <person name="Henrissat B."/>
            <person name="Martin F."/>
            <person name="Cullen D."/>
            <person name="Hibbett D.S."/>
            <person name="Grigoriev I.V."/>
        </authorList>
    </citation>
    <scope>NUCLEOTIDE SEQUENCE [LARGE SCALE GENOMIC DNA]</scope>
    <source>
        <strain evidence="3">CBS 339.88</strain>
    </source>
</reference>
<proteinExistence type="predicted"/>
<evidence type="ECO:0000313" key="3">
    <source>
        <dbReference type="Proteomes" id="UP000027222"/>
    </source>
</evidence>
<sequence length="299" mass="34303">MSEKEQPNRTPAWTEYSLLGDFQTPKWTSIKKAKFTAVNGISKPVEAHKETLLTEEKFAVLLGGGIELVQSETPMCSIHAVYRSSFGLETRAWRYERLMVQGKSWYKLLAKGVNNQSERKRRRQTYNNEKCILGDTRFRSAVKGEKLTAEEPEEEKPRLNRSPCSDSIDGKKCKSQTNQERRFERLGNPDHAKITRKIEGVRRAEQMRIKKREGLWGEKLQRNQTTDRMDVLNLRSNVHLHSSPRPVNSKRQAGKGACSLLGWAERELEGKWVYAGGRAMERPWSASECWSAVTRSGGY</sequence>
<name>A0A067SP70_GALM3</name>
<organism evidence="2 3">
    <name type="scientific">Galerina marginata (strain CBS 339.88)</name>
    <dbReference type="NCBI Taxonomy" id="685588"/>
    <lineage>
        <taxon>Eukaryota</taxon>
        <taxon>Fungi</taxon>
        <taxon>Dikarya</taxon>
        <taxon>Basidiomycota</taxon>
        <taxon>Agaricomycotina</taxon>
        <taxon>Agaricomycetes</taxon>
        <taxon>Agaricomycetidae</taxon>
        <taxon>Agaricales</taxon>
        <taxon>Agaricineae</taxon>
        <taxon>Strophariaceae</taxon>
        <taxon>Galerina</taxon>
    </lineage>
</organism>